<dbReference type="Proteomes" id="UP000284375">
    <property type="component" value="Unassembled WGS sequence"/>
</dbReference>
<dbReference type="GO" id="GO:0005737">
    <property type="term" value="C:cytoplasm"/>
    <property type="evidence" value="ECO:0007669"/>
    <property type="project" value="TreeGrafter"/>
</dbReference>
<dbReference type="PANTHER" id="PTHR10655">
    <property type="entry name" value="LYSOPHOSPHOLIPASE-RELATED"/>
    <property type="match status" value="1"/>
</dbReference>
<dbReference type="InterPro" id="IPR050565">
    <property type="entry name" value="LYPA1-2/EST-like"/>
</dbReference>
<comment type="caution">
    <text evidence="4">The sequence shown here is derived from an EMBL/GenBank/DDBJ whole genome shotgun (WGS) entry which is preliminary data.</text>
</comment>
<evidence type="ECO:0000313" key="5">
    <source>
        <dbReference type="Proteomes" id="UP000284375"/>
    </source>
</evidence>
<dbReference type="InterPro" id="IPR029058">
    <property type="entry name" value="AB_hydrolase_fold"/>
</dbReference>
<evidence type="ECO:0000313" key="3">
    <source>
        <dbReference type="EMBL" id="ROV86825.1"/>
    </source>
</evidence>
<reference evidence="4 5" key="1">
    <citation type="submission" date="2015-09" db="EMBL/GenBank/DDBJ databases">
        <title>Host preference determinants of Valsa canker pathogens revealed by comparative genomics.</title>
        <authorList>
            <person name="Yin Z."/>
            <person name="Huang L."/>
        </authorList>
    </citation>
    <scope>NUCLEOTIDE SEQUENCE [LARGE SCALE GENOMIC DNA]</scope>
    <source>
        <strain evidence="4 5">YSFL</strain>
    </source>
</reference>
<dbReference type="SUPFAM" id="SSF53474">
    <property type="entry name" value="alpha/beta-Hydrolases"/>
    <property type="match status" value="1"/>
</dbReference>
<evidence type="ECO:0000256" key="1">
    <source>
        <dbReference type="ARBA" id="ARBA00006499"/>
    </source>
</evidence>
<dbReference type="Gene3D" id="3.40.50.1820">
    <property type="entry name" value="alpha/beta hydrolase"/>
    <property type="match status" value="1"/>
</dbReference>
<accession>A0A423VAQ1</accession>
<dbReference type="OrthoDB" id="2418081at2759"/>
<dbReference type="EMBL" id="LJZO01000073">
    <property type="protein sequence ID" value="ROV87941.1"/>
    <property type="molecule type" value="Genomic_DNA"/>
</dbReference>
<evidence type="ECO:0000259" key="2">
    <source>
        <dbReference type="Pfam" id="PF02230"/>
    </source>
</evidence>
<comment type="similarity">
    <text evidence="1">Belongs to the AB hydrolase superfamily. AB hydrolase 2 family.</text>
</comment>
<dbReference type="AlphaFoldDB" id="A0A423VAQ1"/>
<protein>
    <recommendedName>
        <fullName evidence="2">Phospholipase/carboxylesterase/thioesterase domain-containing protein</fullName>
    </recommendedName>
</protein>
<dbReference type="GO" id="GO:0052689">
    <property type="term" value="F:carboxylic ester hydrolase activity"/>
    <property type="evidence" value="ECO:0007669"/>
    <property type="project" value="TreeGrafter"/>
</dbReference>
<dbReference type="GO" id="GO:0008474">
    <property type="term" value="F:palmitoyl-(protein) hydrolase activity"/>
    <property type="evidence" value="ECO:0007669"/>
    <property type="project" value="TreeGrafter"/>
</dbReference>
<dbReference type="Pfam" id="PF02230">
    <property type="entry name" value="Abhydrolase_2"/>
    <property type="match status" value="1"/>
</dbReference>
<proteinExistence type="inferred from homology"/>
<name>A0A423VAQ1_CYTCH</name>
<dbReference type="STRING" id="252740.A0A423VAQ1"/>
<sequence>MLDRFRVGPLPGFPHVYTIIFLHDKQGNGHNFARRLFTTRADDTRNHGRSTNIQGLLEEFRFVFPTSPLRSESGNEFEMEWFRENSNGQEGPYQPTLEQAIDAVLELIRDEERLVPRSQIFLGGFGQGFALAVSALFADGRGDLAGVIGLNGWMPFYEEIGEGNPSQATLIDRCRTYFQPMRFSEDLAMVDAPTPTPPVTSCADSDASYQNVSLPDPPSTYGILQRIQTGDIVTPIFMSHTIDNDVVPHEVGYEAVLLINDIGLPTHFEEYGEGTTHPRHGVNEYKAINDMCQWIRIQCRARLFGNLFGEHTHNGS</sequence>
<gene>
    <name evidence="4" type="ORF">VSDG_09470</name>
    <name evidence="3" type="ORF">VSDG_10153</name>
</gene>
<dbReference type="PANTHER" id="PTHR10655:SF63">
    <property type="entry name" value="PHOSPHOLIPASE_CARBOXYLESTERASE_THIOESTERASE DOMAIN-CONTAINING PROTEIN"/>
    <property type="match status" value="1"/>
</dbReference>
<dbReference type="EMBL" id="LJZO01000108">
    <property type="protein sequence ID" value="ROV86825.1"/>
    <property type="molecule type" value="Genomic_DNA"/>
</dbReference>
<organism evidence="4 5">
    <name type="scientific">Cytospora chrysosperma</name>
    <name type="common">Cytospora canker fungus</name>
    <name type="synonym">Sphaeria chrysosperma</name>
    <dbReference type="NCBI Taxonomy" id="252740"/>
    <lineage>
        <taxon>Eukaryota</taxon>
        <taxon>Fungi</taxon>
        <taxon>Dikarya</taxon>
        <taxon>Ascomycota</taxon>
        <taxon>Pezizomycotina</taxon>
        <taxon>Sordariomycetes</taxon>
        <taxon>Sordariomycetidae</taxon>
        <taxon>Diaporthales</taxon>
        <taxon>Cytosporaceae</taxon>
        <taxon>Cytospora</taxon>
    </lineage>
</organism>
<evidence type="ECO:0000313" key="4">
    <source>
        <dbReference type="EMBL" id="ROV87941.1"/>
    </source>
</evidence>
<dbReference type="InterPro" id="IPR003140">
    <property type="entry name" value="PLipase/COase/thioEstase"/>
</dbReference>
<feature type="domain" description="Phospholipase/carboxylesterase/thioesterase" evidence="2">
    <location>
        <begin position="50"/>
        <end position="162"/>
    </location>
</feature>
<keyword evidence="5" id="KW-1185">Reference proteome</keyword>